<gene>
    <name evidence="2" type="ORF">GOBAR_AA30766</name>
</gene>
<dbReference type="OrthoDB" id="995083at2759"/>
<evidence type="ECO:0000313" key="2">
    <source>
        <dbReference type="EMBL" id="PPR89917.1"/>
    </source>
</evidence>
<dbReference type="Pfam" id="PF14111">
    <property type="entry name" value="DUF4283"/>
    <property type="match status" value="1"/>
</dbReference>
<evidence type="ECO:0000259" key="1">
    <source>
        <dbReference type="Pfam" id="PF14111"/>
    </source>
</evidence>
<proteinExistence type="predicted"/>
<dbReference type="InterPro" id="IPR025558">
    <property type="entry name" value="DUF4283"/>
</dbReference>
<feature type="domain" description="DUF4283" evidence="1">
    <location>
        <begin position="47"/>
        <end position="109"/>
    </location>
</feature>
<dbReference type="AlphaFoldDB" id="A0A2P5WFP0"/>
<dbReference type="Proteomes" id="UP000239757">
    <property type="component" value="Unassembled WGS sequence"/>
</dbReference>
<reference evidence="2 3" key="1">
    <citation type="submission" date="2015-01" db="EMBL/GenBank/DDBJ databases">
        <title>Genome of allotetraploid Gossypium barbadense reveals genomic plasticity and fiber elongation in cotton evolution.</title>
        <authorList>
            <person name="Chen X."/>
            <person name="Liu X."/>
            <person name="Zhao B."/>
            <person name="Zheng H."/>
            <person name="Hu Y."/>
            <person name="Lu G."/>
            <person name="Yang C."/>
            <person name="Chen J."/>
            <person name="Shan C."/>
            <person name="Zhang L."/>
            <person name="Zhou Y."/>
            <person name="Wang L."/>
            <person name="Guo W."/>
            <person name="Bai Y."/>
            <person name="Ruan J."/>
            <person name="Shangguan X."/>
            <person name="Mao Y."/>
            <person name="Jiang J."/>
            <person name="Zhu Y."/>
            <person name="Lei J."/>
            <person name="Kang H."/>
            <person name="Chen S."/>
            <person name="He X."/>
            <person name="Wang R."/>
            <person name="Wang Y."/>
            <person name="Chen J."/>
            <person name="Wang L."/>
            <person name="Yu S."/>
            <person name="Wang B."/>
            <person name="Wei J."/>
            <person name="Song S."/>
            <person name="Lu X."/>
            <person name="Gao Z."/>
            <person name="Gu W."/>
            <person name="Deng X."/>
            <person name="Ma D."/>
            <person name="Wang S."/>
            <person name="Liang W."/>
            <person name="Fang L."/>
            <person name="Cai C."/>
            <person name="Zhu X."/>
            <person name="Zhou B."/>
            <person name="Zhang Y."/>
            <person name="Chen Z."/>
            <person name="Xu S."/>
            <person name="Zhu R."/>
            <person name="Wang S."/>
            <person name="Zhang T."/>
            <person name="Zhao G."/>
        </authorList>
    </citation>
    <scope>NUCLEOTIDE SEQUENCE [LARGE SCALE GENOMIC DNA]</scope>
    <source>
        <strain evidence="3">cv. Xinhai21</strain>
        <tissue evidence="2">Leaf</tissue>
    </source>
</reference>
<dbReference type="EMBL" id="KZ667779">
    <property type="protein sequence ID" value="PPR89917.1"/>
    <property type="molecule type" value="Genomic_DNA"/>
</dbReference>
<name>A0A2P5WFP0_GOSBA</name>
<sequence>MAKSGGDGKQERDEISLLAEEHVQLSVKGSLVTPSGKPTLISIVWTEKLYNPESFRAQMKSIWNTKKKFEIQMAGQNLFLIEFDSEEDLELILEGRPWLFRKSIILFNRISQPMARGQIRLTSSPYWIRIGSCPPEVGKKDLLHAIGVTFGGLSDQKLMKISVVLK</sequence>
<dbReference type="PANTHER" id="PTHR31286">
    <property type="entry name" value="GLYCINE-RICH CELL WALL STRUCTURAL PROTEIN 1.8-LIKE"/>
    <property type="match status" value="1"/>
</dbReference>
<accession>A0A2P5WFP0</accession>
<protein>
    <recommendedName>
        <fullName evidence="1">DUF4283 domain-containing protein</fullName>
    </recommendedName>
</protein>
<organism evidence="2 3">
    <name type="scientific">Gossypium barbadense</name>
    <name type="common">Sea Island cotton</name>
    <name type="synonym">Hibiscus barbadensis</name>
    <dbReference type="NCBI Taxonomy" id="3634"/>
    <lineage>
        <taxon>Eukaryota</taxon>
        <taxon>Viridiplantae</taxon>
        <taxon>Streptophyta</taxon>
        <taxon>Embryophyta</taxon>
        <taxon>Tracheophyta</taxon>
        <taxon>Spermatophyta</taxon>
        <taxon>Magnoliopsida</taxon>
        <taxon>eudicotyledons</taxon>
        <taxon>Gunneridae</taxon>
        <taxon>Pentapetalae</taxon>
        <taxon>rosids</taxon>
        <taxon>malvids</taxon>
        <taxon>Malvales</taxon>
        <taxon>Malvaceae</taxon>
        <taxon>Malvoideae</taxon>
        <taxon>Gossypium</taxon>
    </lineage>
</organism>
<dbReference type="PANTHER" id="PTHR31286:SF167">
    <property type="entry name" value="OS09G0268800 PROTEIN"/>
    <property type="match status" value="1"/>
</dbReference>
<dbReference type="InterPro" id="IPR040256">
    <property type="entry name" value="At4g02000-like"/>
</dbReference>
<evidence type="ECO:0000313" key="3">
    <source>
        <dbReference type="Proteomes" id="UP000239757"/>
    </source>
</evidence>